<dbReference type="PANTHER" id="PTHR30448:SF0">
    <property type="entry name" value="RNASE ADAPTER PROTEIN RAPZ"/>
    <property type="match status" value="1"/>
</dbReference>
<evidence type="ECO:0000313" key="8">
    <source>
        <dbReference type="Proteomes" id="UP000198582"/>
    </source>
</evidence>
<evidence type="ECO:0000256" key="1">
    <source>
        <dbReference type="ARBA" id="ARBA00022741"/>
    </source>
</evidence>
<gene>
    <name evidence="7" type="ORF">SAMN04489732_109123</name>
</gene>
<dbReference type="STRING" id="394193.SAMN04489732_109123"/>
<dbReference type="InterPro" id="IPR005337">
    <property type="entry name" value="RapZ-like"/>
</dbReference>
<dbReference type="AlphaFoldDB" id="A0A1H8XVV1"/>
<dbReference type="NCBIfam" id="NF003828">
    <property type="entry name" value="PRK05416.1"/>
    <property type="match status" value="1"/>
</dbReference>
<dbReference type="Pfam" id="PF22740">
    <property type="entry name" value="PapZ_C"/>
    <property type="match status" value="1"/>
</dbReference>
<protein>
    <submittedName>
        <fullName evidence="7">UPF0042 nucleotide-binding protein</fullName>
    </submittedName>
</protein>
<dbReference type="HAMAP" id="MF_00636">
    <property type="entry name" value="RapZ_like"/>
    <property type="match status" value="1"/>
</dbReference>
<dbReference type="PANTHER" id="PTHR30448">
    <property type="entry name" value="RNASE ADAPTER PROTEIN RAPZ"/>
    <property type="match status" value="1"/>
</dbReference>
<reference evidence="7 8" key="1">
    <citation type="submission" date="2016-10" db="EMBL/GenBank/DDBJ databases">
        <authorList>
            <person name="de Groot N.N."/>
        </authorList>
    </citation>
    <scope>NUCLEOTIDE SEQUENCE [LARGE SCALE GENOMIC DNA]</scope>
    <source>
        <strain evidence="7 8">DSM 44993</strain>
    </source>
</reference>
<accession>A0A1H8XVV1</accession>
<dbReference type="GO" id="GO:0005524">
    <property type="term" value="F:ATP binding"/>
    <property type="evidence" value="ECO:0007669"/>
    <property type="project" value="UniProtKB-UniRule"/>
</dbReference>
<dbReference type="Pfam" id="PF03668">
    <property type="entry name" value="RapZ-like_N"/>
    <property type="match status" value="1"/>
</dbReference>
<keyword evidence="1 4" id="KW-0547">Nucleotide-binding</keyword>
<keyword evidence="8" id="KW-1185">Reference proteome</keyword>
<evidence type="ECO:0000313" key="7">
    <source>
        <dbReference type="EMBL" id="SEP43873.1"/>
    </source>
</evidence>
<keyword evidence="2 4" id="KW-0067">ATP-binding</keyword>
<name>A0A1H8XVV1_9PSEU</name>
<evidence type="ECO:0000259" key="5">
    <source>
        <dbReference type="Pfam" id="PF03668"/>
    </source>
</evidence>
<dbReference type="InterPro" id="IPR053930">
    <property type="entry name" value="RapZ-like_N"/>
</dbReference>
<evidence type="ECO:0000256" key="3">
    <source>
        <dbReference type="ARBA" id="ARBA00023134"/>
    </source>
</evidence>
<evidence type="ECO:0000256" key="4">
    <source>
        <dbReference type="HAMAP-Rule" id="MF_00636"/>
    </source>
</evidence>
<dbReference type="PIRSF" id="PIRSF005052">
    <property type="entry name" value="P-loopkin"/>
    <property type="match status" value="1"/>
</dbReference>
<dbReference type="InterPro" id="IPR027417">
    <property type="entry name" value="P-loop_NTPase"/>
</dbReference>
<organism evidence="7 8">
    <name type="scientific">Amycolatopsis saalfeldensis</name>
    <dbReference type="NCBI Taxonomy" id="394193"/>
    <lineage>
        <taxon>Bacteria</taxon>
        <taxon>Bacillati</taxon>
        <taxon>Actinomycetota</taxon>
        <taxon>Actinomycetes</taxon>
        <taxon>Pseudonocardiales</taxon>
        <taxon>Pseudonocardiaceae</taxon>
        <taxon>Amycolatopsis</taxon>
    </lineage>
</organism>
<feature type="binding site" evidence="4">
    <location>
        <begin position="26"/>
        <end position="33"/>
    </location>
    <ligand>
        <name>ATP</name>
        <dbReference type="ChEBI" id="CHEBI:30616"/>
    </ligand>
</feature>
<proteinExistence type="inferred from homology"/>
<feature type="domain" description="RapZ-like N-terminal" evidence="5">
    <location>
        <begin position="19"/>
        <end position="174"/>
    </location>
</feature>
<keyword evidence="3 4" id="KW-0342">GTP-binding</keyword>
<evidence type="ECO:0000259" key="6">
    <source>
        <dbReference type="Pfam" id="PF22740"/>
    </source>
</evidence>
<sequence length="303" mass="33213">MIGEGTIVSAQEDNRGTGMEVAVVSGLSGAGRSTAAKCLEDLGWFVVDNLPPELIATMVELGAQARGAITKVAVVMDVRSRAFTDDLASVIKDLDARGYKPRVLFLEATDAVLVRRFEAVRRGHPMQADGRLADGITAERQLLAPLREEADLVLDTSALSVHDLRAKIEDAFGSEASTQTRVTVLSFGYKYGLPMDSDLVMDVRFLPNPFWIPELREHTGLDGEVRNYVLSQEGAEEFLDRYHQLLRLIGAGYKREGKRYLTLAVGCTGGKHRSVAISEELAQRLSNEDGMAVKVVHRDLGRE</sequence>
<dbReference type="SUPFAM" id="SSF52540">
    <property type="entry name" value="P-loop containing nucleoside triphosphate hydrolases"/>
    <property type="match status" value="1"/>
</dbReference>
<dbReference type="EMBL" id="FOEF01000009">
    <property type="protein sequence ID" value="SEP43873.1"/>
    <property type="molecule type" value="Genomic_DNA"/>
</dbReference>
<evidence type="ECO:0000256" key="2">
    <source>
        <dbReference type="ARBA" id="ARBA00022840"/>
    </source>
</evidence>
<dbReference type="Proteomes" id="UP000198582">
    <property type="component" value="Unassembled WGS sequence"/>
</dbReference>
<dbReference type="Gene3D" id="3.40.50.300">
    <property type="entry name" value="P-loop containing nucleotide triphosphate hydrolases"/>
    <property type="match status" value="1"/>
</dbReference>
<dbReference type="InterPro" id="IPR053931">
    <property type="entry name" value="RapZ_C"/>
</dbReference>
<feature type="domain" description="RapZ C-terminal" evidence="6">
    <location>
        <begin position="181"/>
        <end position="300"/>
    </location>
</feature>
<dbReference type="GO" id="GO:0005525">
    <property type="term" value="F:GTP binding"/>
    <property type="evidence" value="ECO:0007669"/>
    <property type="project" value="UniProtKB-UniRule"/>
</dbReference>
<feature type="binding site" evidence="4">
    <location>
        <begin position="77"/>
        <end position="80"/>
    </location>
    <ligand>
        <name>GTP</name>
        <dbReference type="ChEBI" id="CHEBI:37565"/>
    </ligand>
</feature>